<reference evidence="5 6" key="1">
    <citation type="submission" date="2020-04" db="EMBL/GenBank/DDBJ databases">
        <authorList>
            <person name="De Canck E."/>
        </authorList>
    </citation>
    <scope>NUCLEOTIDE SEQUENCE [LARGE SCALE GENOMIC DNA]</scope>
    <source>
        <strain evidence="5 6">LMG 28138</strain>
    </source>
</reference>
<dbReference type="InterPro" id="IPR010998">
    <property type="entry name" value="Integrase_recombinase_N"/>
</dbReference>
<dbReference type="Proteomes" id="UP000494115">
    <property type="component" value="Unassembled WGS sequence"/>
</dbReference>
<evidence type="ECO:0000256" key="3">
    <source>
        <dbReference type="PROSITE-ProRule" id="PRU01248"/>
    </source>
</evidence>
<dbReference type="GO" id="GO:0015074">
    <property type="term" value="P:DNA integration"/>
    <property type="evidence" value="ECO:0007669"/>
    <property type="project" value="UniProtKB-KW"/>
</dbReference>
<protein>
    <recommendedName>
        <fullName evidence="4">Core-binding (CB) domain-containing protein</fullName>
    </recommendedName>
</protein>
<evidence type="ECO:0000259" key="4">
    <source>
        <dbReference type="PROSITE" id="PS51900"/>
    </source>
</evidence>
<dbReference type="EMBL" id="CADIKM010000071">
    <property type="protein sequence ID" value="CAB3805339.1"/>
    <property type="molecule type" value="Genomic_DNA"/>
</dbReference>
<feature type="domain" description="Core-binding (CB)" evidence="4">
    <location>
        <begin position="260"/>
        <end position="360"/>
    </location>
</feature>
<dbReference type="Gene3D" id="1.10.150.130">
    <property type="match status" value="1"/>
</dbReference>
<keyword evidence="2 3" id="KW-0238">DNA-binding</keyword>
<name>A0A6S7DGG0_9BURK</name>
<dbReference type="AlphaFoldDB" id="A0A6S7DGG0"/>
<evidence type="ECO:0000256" key="1">
    <source>
        <dbReference type="ARBA" id="ARBA00022908"/>
    </source>
</evidence>
<dbReference type="InterPro" id="IPR044068">
    <property type="entry name" value="CB"/>
</dbReference>
<dbReference type="Pfam" id="PF12482">
    <property type="entry name" value="DUF3701"/>
    <property type="match status" value="1"/>
</dbReference>
<keyword evidence="1" id="KW-0229">DNA integration</keyword>
<accession>A0A6S7DGG0</accession>
<sequence>MYVLRGRLASLLVRDYPGRYKLYFVGRPLASVPPEGFHPLRAYVQRIPAATIARMYFDPYDDTFASTPAAMEHYLREMHDALVKLAIEHGSSVLADHLRASIKRHGSARLAAVSLKMVGAAAKLAVASPAPDHGIGVWFRPLVAQRLKSQNLRTLRDLVDFCNRRGGAWWRSVPRIGVGRARTIVAWLRTHEASLRLRVAADVDLDDPLAASADQLVLIDGGGSMLAPLERVSLRRELSGADGANRSAAFCYVAARHDLEAVRAYLHQYREQPKTLRAYTKELERFLLWCVCIRGKARSSLLVDDCEAYKDFLKAPSPAFVGPRASRESSRWKPFAAEGLSAESQKYAVRALRATFSWLVDVRYLAGNPWKAVKIRSWSSGKTKCKSSAPCPQICGIACESTSISNASRSRRSAGAPCAFSYC</sequence>
<proteinExistence type="predicted"/>
<organism evidence="5 6">
    <name type="scientific">Pararobbsia alpina</name>
    <dbReference type="NCBI Taxonomy" id="621374"/>
    <lineage>
        <taxon>Bacteria</taxon>
        <taxon>Pseudomonadati</taxon>
        <taxon>Pseudomonadota</taxon>
        <taxon>Betaproteobacteria</taxon>
        <taxon>Burkholderiales</taxon>
        <taxon>Burkholderiaceae</taxon>
        <taxon>Pararobbsia</taxon>
    </lineage>
</organism>
<keyword evidence="6" id="KW-1185">Reference proteome</keyword>
<evidence type="ECO:0000313" key="6">
    <source>
        <dbReference type="Proteomes" id="UP000494115"/>
    </source>
</evidence>
<dbReference type="GO" id="GO:0003677">
    <property type="term" value="F:DNA binding"/>
    <property type="evidence" value="ECO:0007669"/>
    <property type="project" value="UniProtKB-UniRule"/>
</dbReference>
<evidence type="ECO:0000256" key="2">
    <source>
        <dbReference type="ARBA" id="ARBA00023125"/>
    </source>
</evidence>
<evidence type="ECO:0000313" key="5">
    <source>
        <dbReference type="EMBL" id="CAB3805339.1"/>
    </source>
</evidence>
<dbReference type="PROSITE" id="PS51900">
    <property type="entry name" value="CB"/>
    <property type="match status" value="1"/>
</dbReference>
<dbReference type="InterPro" id="IPR022169">
    <property type="entry name" value="DUF3701"/>
</dbReference>
<gene>
    <name evidence="5" type="ORF">LMG28138_05651</name>
</gene>